<dbReference type="InParanoid" id="W0RB16"/>
<evidence type="ECO:0000256" key="1">
    <source>
        <dbReference type="SAM" id="MobiDB-lite"/>
    </source>
</evidence>
<evidence type="ECO:0000256" key="2">
    <source>
        <dbReference type="SAM" id="SignalP"/>
    </source>
</evidence>
<sequence length="462" mass="50202">MPNTMKRLGILASLLPSLAFAQAQTAQTAAGNMLIKNATVLTVTKGTLQNTDILVRNGKIAQIGPNLTAPAGAQVVDATGKYVMPGIIDPHSHAMSDATNEGSLSVTSMVRIADVLNPTDVAIYRALAGGVTTINVLHGSANTIGGQNAVVKLKWGRDVDQMMFPGATPGIKFALGENVTRKNSQQISIPGLTTARPVRYPTTRMGQEEVIRDAFTRARDYKAQWDDYRARVAKGDKTALAPRRDLELEPLVEVLEGKRFVHSHGYRADELLMLLNVAKEFGFTVKTLQHGLEGYKIASEIAQAGTGLSSFADEWSYKIEAYDAIPYNVAILTRHGVTTTINSDSDERMRRLNIDAAKLMRYGGLTEDEALKTITYNGAVQLGVQDKVGSIEVGKDADLAIFTAHPLSVYASVDKTIIDGEVFFDRQKDLADRDRLAKERADLEKAPENQAPNAGRRPPFIP</sequence>
<feature type="compositionally biased region" description="Basic and acidic residues" evidence="1">
    <location>
        <begin position="435"/>
        <end position="447"/>
    </location>
</feature>
<keyword evidence="4" id="KW-0378">Hydrolase</keyword>
<evidence type="ECO:0000313" key="4">
    <source>
        <dbReference type="EMBL" id="AHG88274.1"/>
    </source>
</evidence>
<organism evidence="4 5">
    <name type="scientific">Gemmatirosa kalamazoonensis</name>
    <dbReference type="NCBI Taxonomy" id="861299"/>
    <lineage>
        <taxon>Bacteria</taxon>
        <taxon>Pseudomonadati</taxon>
        <taxon>Gemmatimonadota</taxon>
        <taxon>Gemmatimonadia</taxon>
        <taxon>Gemmatimonadales</taxon>
        <taxon>Gemmatimonadaceae</taxon>
        <taxon>Gemmatirosa</taxon>
    </lineage>
</organism>
<dbReference type="RefSeq" id="WP_104022210.1">
    <property type="nucleotide sequence ID" value="NZ_CP007128.1"/>
</dbReference>
<feature type="region of interest" description="Disordered" evidence="1">
    <location>
        <begin position="435"/>
        <end position="462"/>
    </location>
</feature>
<dbReference type="SUPFAM" id="SSF51556">
    <property type="entry name" value="Metallo-dependent hydrolases"/>
    <property type="match status" value="1"/>
</dbReference>
<feature type="chain" id="PRO_5004795255" evidence="2">
    <location>
        <begin position="22"/>
        <end position="462"/>
    </location>
</feature>
<dbReference type="InterPro" id="IPR011059">
    <property type="entry name" value="Metal-dep_hydrolase_composite"/>
</dbReference>
<dbReference type="Pfam" id="PF01979">
    <property type="entry name" value="Amidohydro_1"/>
    <property type="match status" value="1"/>
</dbReference>
<dbReference type="Gene3D" id="2.30.40.10">
    <property type="entry name" value="Urease, subunit C, domain 1"/>
    <property type="match status" value="1"/>
</dbReference>
<proteinExistence type="predicted"/>
<dbReference type="FunCoup" id="W0RB16">
    <property type="interactions" value="229"/>
</dbReference>
<reference evidence="4 5" key="1">
    <citation type="journal article" date="2014" name="Genome Announc.">
        <title>Genome Sequence and Methylome of Soil Bacterium Gemmatirosa kalamazoonensis KBS708T, a Member of the Rarely Cultivated Gemmatimonadetes Phylum.</title>
        <authorList>
            <person name="Debruyn J.M."/>
            <person name="Radosevich M."/>
            <person name="Wommack K.E."/>
            <person name="Polson S.W."/>
            <person name="Hauser L.J."/>
            <person name="Fawaz M.N."/>
            <person name="Korlach J."/>
            <person name="Tsai Y.C."/>
        </authorList>
    </citation>
    <scope>NUCLEOTIDE SEQUENCE [LARGE SCALE GENOMIC DNA]</scope>
    <source>
        <strain evidence="4 5">KBS708</strain>
    </source>
</reference>
<dbReference type="Gene3D" id="3.20.20.140">
    <property type="entry name" value="Metal-dependent hydrolases"/>
    <property type="match status" value="1"/>
</dbReference>
<dbReference type="KEGG" id="gba:J421_0737"/>
<dbReference type="SUPFAM" id="SSF51338">
    <property type="entry name" value="Composite domain of metallo-dependent hydrolases"/>
    <property type="match status" value="1"/>
</dbReference>
<evidence type="ECO:0000259" key="3">
    <source>
        <dbReference type="Pfam" id="PF01979"/>
    </source>
</evidence>
<dbReference type="OrthoDB" id="9802793at2"/>
<dbReference type="AlphaFoldDB" id="W0RB16"/>
<protein>
    <submittedName>
        <fullName evidence="4">Amidohydrolase</fullName>
    </submittedName>
</protein>
<gene>
    <name evidence="4" type="ORF">J421_0737</name>
</gene>
<dbReference type="EMBL" id="CP007128">
    <property type="protein sequence ID" value="AHG88274.1"/>
    <property type="molecule type" value="Genomic_DNA"/>
</dbReference>
<keyword evidence="5" id="KW-1185">Reference proteome</keyword>
<dbReference type="STRING" id="861299.J421_0737"/>
<dbReference type="PANTHER" id="PTHR43135">
    <property type="entry name" value="ALPHA-D-RIBOSE 1-METHYLPHOSPHONATE 5-TRIPHOSPHATE DIPHOSPHATASE"/>
    <property type="match status" value="1"/>
</dbReference>
<name>W0RB16_9BACT</name>
<dbReference type="HOGENOM" id="CLU_046987_0_0_0"/>
<dbReference type="Proteomes" id="UP000019151">
    <property type="component" value="Chromosome"/>
</dbReference>
<dbReference type="InterPro" id="IPR051781">
    <property type="entry name" value="Metallo-dep_Hydrolase"/>
</dbReference>
<feature type="domain" description="Amidohydrolase-related" evidence="3">
    <location>
        <begin position="82"/>
        <end position="422"/>
    </location>
</feature>
<evidence type="ECO:0000313" key="5">
    <source>
        <dbReference type="Proteomes" id="UP000019151"/>
    </source>
</evidence>
<feature type="signal peptide" evidence="2">
    <location>
        <begin position="1"/>
        <end position="21"/>
    </location>
</feature>
<dbReference type="InterPro" id="IPR032466">
    <property type="entry name" value="Metal_Hydrolase"/>
</dbReference>
<dbReference type="PATRIC" id="fig|861299.3.peg.749"/>
<dbReference type="eggNOG" id="COG1228">
    <property type="taxonomic scope" value="Bacteria"/>
</dbReference>
<dbReference type="PANTHER" id="PTHR43135:SF3">
    <property type="entry name" value="ALPHA-D-RIBOSE 1-METHYLPHOSPHONATE 5-TRIPHOSPHATE DIPHOSPHATASE"/>
    <property type="match status" value="1"/>
</dbReference>
<dbReference type="GO" id="GO:0016810">
    <property type="term" value="F:hydrolase activity, acting on carbon-nitrogen (but not peptide) bonds"/>
    <property type="evidence" value="ECO:0007669"/>
    <property type="project" value="InterPro"/>
</dbReference>
<dbReference type="InterPro" id="IPR006680">
    <property type="entry name" value="Amidohydro-rel"/>
</dbReference>
<accession>W0RB16</accession>
<keyword evidence="2" id="KW-0732">Signal</keyword>